<evidence type="ECO:0000313" key="7">
    <source>
        <dbReference type="EMBL" id="OCT53273.1"/>
    </source>
</evidence>
<evidence type="ECO:0000256" key="3">
    <source>
        <dbReference type="ARBA" id="ARBA00022692"/>
    </source>
</evidence>
<reference evidence="8" key="1">
    <citation type="submission" date="2015-07" db="EMBL/GenBank/DDBJ databases">
        <authorList>
            <person name="Teixeira M.M."/>
            <person name="Souza R.C."/>
            <person name="Almeida L.G."/>
            <person name="Vicente V.A."/>
            <person name="de Hoog S."/>
            <person name="Bocca A.L."/>
            <person name="de Almeida S.R."/>
            <person name="Vasconcelos A.T."/>
            <person name="Felipe M.S."/>
        </authorList>
    </citation>
    <scope>NUCLEOTIDE SEQUENCE [LARGE SCALE GENOMIC DNA]</scope>
    <source>
        <strain evidence="8">KSF</strain>
    </source>
</reference>
<organism evidence="7 8">
    <name type="scientific">Cladophialophora carrionii</name>
    <dbReference type="NCBI Taxonomy" id="86049"/>
    <lineage>
        <taxon>Eukaryota</taxon>
        <taxon>Fungi</taxon>
        <taxon>Dikarya</taxon>
        <taxon>Ascomycota</taxon>
        <taxon>Pezizomycotina</taxon>
        <taxon>Eurotiomycetes</taxon>
        <taxon>Chaetothyriomycetidae</taxon>
        <taxon>Chaetothyriales</taxon>
        <taxon>Herpotrichiellaceae</taxon>
        <taxon>Cladophialophora</taxon>
    </lineage>
</organism>
<keyword evidence="5 6" id="KW-0472">Membrane</keyword>
<dbReference type="OrthoDB" id="2985014at2759"/>
<evidence type="ECO:0000256" key="1">
    <source>
        <dbReference type="ARBA" id="ARBA00004141"/>
    </source>
</evidence>
<dbReference type="EMBL" id="LGRB01000008">
    <property type="protein sequence ID" value="OCT53273.1"/>
    <property type="molecule type" value="Genomic_DNA"/>
</dbReference>
<dbReference type="InterPro" id="IPR036259">
    <property type="entry name" value="MFS_trans_sf"/>
</dbReference>
<evidence type="ECO:0000256" key="4">
    <source>
        <dbReference type="ARBA" id="ARBA00022989"/>
    </source>
</evidence>
<comment type="subcellular location">
    <subcellularLocation>
        <location evidence="1">Membrane</location>
        <topology evidence="1">Multi-pass membrane protein</topology>
    </subcellularLocation>
</comment>
<keyword evidence="3 6" id="KW-0812">Transmembrane</keyword>
<keyword evidence="8" id="KW-1185">Reference proteome</keyword>
<dbReference type="GO" id="GO:0016020">
    <property type="term" value="C:membrane"/>
    <property type="evidence" value="ECO:0007669"/>
    <property type="project" value="UniProtKB-SubCell"/>
</dbReference>
<dbReference type="VEuPathDB" id="FungiDB:CLCR_10809"/>
<sequence length="219" mass="23572">MGLVVGFIVDFPVRLTVKAIPAQHVLGGAIILFGLAAKIVPVCGRYSGLMVLRFILGCGEAVLTMGFLYPSQWYKADELACGQVSPNEQALCYNNSLLTTRTAFLYWSTAASFSCGLVSYGTDKNLDCAHGIASWKWLFTIESVPTVVGGLAVIDVLPVDTAVVKPKTKQPNLSGIQSNAGCLLSSFQHAEQRPRFRCTTYSAHVGESIQANLLVSLPR</sequence>
<dbReference type="Gene3D" id="1.20.1250.20">
    <property type="entry name" value="MFS general substrate transporter like domains"/>
    <property type="match status" value="1"/>
</dbReference>
<evidence type="ECO:0000256" key="2">
    <source>
        <dbReference type="ARBA" id="ARBA00022448"/>
    </source>
</evidence>
<dbReference type="AlphaFoldDB" id="A0A1C1CXL6"/>
<feature type="transmembrane region" description="Helical" evidence="6">
    <location>
        <begin position="20"/>
        <end position="39"/>
    </location>
</feature>
<feature type="transmembrane region" description="Helical" evidence="6">
    <location>
        <begin position="51"/>
        <end position="69"/>
    </location>
</feature>
<dbReference type="GO" id="GO:0022857">
    <property type="term" value="F:transmembrane transporter activity"/>
    <property type="evidence" value="ECO:0007669"/>
    <property type="project" value="TreeGrafter"/>
</dbReference>
<dbReference type="Proteomes" id="UP000094526">
    <property type="component" value="Unassembled WGS sequence"/>
</dbReference>
<protein>
    <recommendedName>
        <fullName evidence="9">Major facilitator superfamily (MFS) profile domain-containing protein</fullName>
    </recommendedName>
</protein>
<keyword evidence="2" id="KW-0813">Transport</keyword>
<evidence type="ECO:0000313" key="8">
    <source>
        <dbReference type="Proteomes" id="UP000094526"/>
    </source>
</evidence>
<gene>
    <name evidence="7" type="ORF">CLCR_10809</name>
</gene>
<evidence type="ECO:0008006" key="9">
    <source>
        <dbReference type="Google" id="ProtNLM"/>
    </source>
</evidence>
<dbReference type="PANTHER" id="PTHR43791:SF81">
    <property type="entry name" value="TRANSPORTER, PUTATIVE (AFU_ORTHOLOGUE AFUA_7G01190)-RELATED"/>
    <property type="match status" value="1"/>
</dbReference>
<evidence type="ECO:0000256" key="5">
    <source>
        <dbReference type="ARBA" id="ARBA00023136"/>
    </source>
</evidence>
<accession>A0A1C1CXL6</accession>
<proteinExistence type="predicted"/>
<dbReference type="VEuPathDB" id="FungiDB:G647_00233"/>
<name>A0A1C1CXL6_9EURO</name>
<dbReference type="SUPFAM" id="SSF103473">
    <property type="entry name" value="MFS general substrate transporter"/>
    <property type="match status" value="1"/>
</dbReference>
<keyword evidence="4 6" id="KW-1133">Transmembrane helix</keyword>
<dbReference type="PANTHER" id="PTHR43791">
    <property type="entry name" value="PERMEASE-RELATED"/>
    <property type="match status" value="1"/>
</dbReference>
<comment type="caution">
    <text evidence="7">The sequence shown here is derived from an EMBL/GenBank/DDBJ whole genome shotgun (WGS) entry which is preliminary data.</text>
</comment>
<evidence type="ECO:0000256" key="6">
    <source>
        <dbReference type="SAM" id="Phobius"/>
    </source>
</evidence>